<dbReference type="Gene3D" id="3.40.50.2300">
    <property type="match status" value="1"/>
</dbReference>
<dbReference type="SUPFAM" id="SSF55874">
    <property type="entry name" value="ATPase domain of HSP90 chaperone/DNA topoisomerase II/histidine kinase"/>
    <property type="match status" value="1"/>
</dbReference>
<evidence type="ECO:0000256" key="3">
    <source>
        <dbReference type="ARBA" id="ARBA00022553"/>
    </source>
</evidence>
<dbReference type="AlphaFoldDB" id="A0A193LIY9"/>
<dbReference type="CDD" id="cd16922">
    <property type="entry name" value="HATPase_EvgS-ArcB-TorS-like"/>
    <property type="match status" value="1"/>
</dbReference>
<dbReference type="CDD" id="cd00082">
    <property type="entry name" value="HisKA"/>
    <property type="match status" value="1"/>
</dbReference>
<dbReference type="InterPro" id="IPR003594">
    <property type="entry name" value="HATPase_dom"/>
</dbReference>
<dbReference type="SUPFAM" id="SSF47384">
    <property type="entry name" value="Homodimeric domain of signal transducing histidine kinase"/>
    <property type="match status" value="1"/>
</dbReference>
<dbReference type="RefSeq" id="WP_068617820.1">
    <property type="nucleotide sequence ID" value="NZ_CP016268.1"/>
</dbReference>
<reference evidence="9 10" key="1">
    <citation type="submission" date="2016-06" db="EMBL/GenBank/DDBJ databases">
        <title>Complete genome sequence of a deep-branching marine Gamma Proteobacterium Woeseia oceani type strain XK5.</title>
        <authorList>
            <person name="Mu D."/>
            <person name="Du Z."/>
        </authorList>
    </citation>
    <scope>NUCLEOTIDE SEQUENCE [LARGE SCALE GENOMIC DNA]</scope>
    <source>
        <strain evidence="9 10">XK5</strain>
    </source>
</reference>
<feature type="domain" description="Response regulatory" evidence="8">
    <location>
        <begin position="406"/>
        <end position="516"/>
    </location>
</feature>
<dbReference type="InterPro" id="IPR001789">
    <property type="entry name" value="Sig_transdc_resp-reg_receiver"/>
</dbReference>
<dbReference type="OrthoDB" id="5555106at2"/>
<dbReference type="InterPro" id="IPR005467">
    <property type="entry name" value="His_kinase_dom"/>
</dbReference>
<dbReference type="Pfam" id="PF02518">
    <property type="entry name" value="HATPase_c"/>
    <property type="match status" value="1"/>
</dbReference>
<dbReference type="GO" id="GO:0000155">
    <property type="term" value="F:phosphorelay sensor kinase activity"/>
    <property type="evidence" value="ECO:0007669"/>
    <property type="project" value="InterPro"/>
</dbReference>
<dbReference type="InterPro" id="IPR036097">
    <property type="entry name" value="HisK_dim/P_sf"/>
</dbReference>
<evidence type="ECO:0000259" key="7">
    <source>
        <dbReference type="PROSITE" id="PS50109"/>
    </source>
</evidence>
<evidence type="ECO:0000313" key="10">
    <source>
        <dbReference type="Proteomes" id="UP000092695"/>
    </source>
</evidence>
<feature type="modified residue" description="4-aspartylphosphate" evidence="6">
    <location>
        <position position="455"/>
    </location>
</feature>
<evidence type="ECO:0000256" key="6">
    <source>
        <dbReference type="PROSITE-ProRule" id="PRU00169"/>
    </source>
</evidence>
<dbReference type="Gene3D" id="1.10.287.130">
    <property type="match status" value="1"/>
</dbReference>
<dbReference type="PANTHER" id="PTHR43047">
    <property type="entry name" value="TWO-COMPONENT HISTIDINE PROTEIN KINASE"/>
    <property type="match status" value="1"/>
</dbReference>
<keyword evidence="3 6" id="KW-0597">Phosphoprotein</keyword>
<evidence type="ECO:0000256" key="5">
    <source>
        <dbReference type="ARBA" id="ARBA00022777"/>
    </source>
</evidence>
<organism evidence="9 10">
    <name type="scientific">Woeseia oceani</name>
    <dbReference type="NCBI Taxonomy" id="1548547"/>
    <lineage>
        <taxon>Bacteria</taxon>
        <taxon>Pseudomonadati</taxon>
        <taxon>Pseudomonadota</taxon>
        <taxon>Gammaproteobacteria</taxon>
        <taxon>Woeseiales</taxon>
        <taxon>Woeseiaceae</taxon>
        <taxon>Woeseia</taxon>
    </lineage>
</organism>
<evidence type="ECO:0000256" key="4">
    <source>
        <dbReference type="ARBA" id="ARBA00022679"/>
    </source>
</evidence>
<dbReference type="PRINTS" id="PR00344">
    <property type="entry name" value="BCTRLSENSOR"/>
</dbReference>
<dbReference type="KEGG" id="woc:BA177_15915"/>
<dbReference type="GO" id="GO:0009927">
    <property type="term" value="F:histidine phosphotransfer kinase activity"/>
    <property type="evidence" value="ECO:0007669"/>
    <property type="project" value="TreeGrafter"/>
</dbReference>
<dbReference type="InterPro" id="IPR011006">
    <property type="entry name" value="CheY-like_superfamily"/>
</dbReference>
<evidence type="ECO:0000259" key="8">
    <source>
        <dbReference type="PROSITE" id="PS50110"/>
    </source>
</evidence>
<dbReference type="GO" id="GO:0005886">
    <property type="term" value="C:plasma membrane"/>
    <property type="evidence" value="ECO:0007669"/>
    <property type="project" value="TreeGrafter"/>
</dbReference>
<dbReference type="PROSITE" id="PS50110">
    <property type="entry name" value="RESPONSE_REGULATORY"/>
    <property type="match status" value="1"/>
</dbReference>
<keyword evidence="5" id="KW-0418">Kinase</keyword>
<dbReference type="SMART" id="SM00387">
    <property type="entry name" value="HATPase_c"/>
    <property type="match status" value="1"/>
</dbReference>
<dbReference type="SUPFAM" id="SSF52172">
    <property type="entry name" value="CheY-like"/>
    <property type="match status" value="1"/>
</dbReference>
<keyword evidence="10" id="KW-1185">Reference proteome</keyword>
<dbReference type="SMART" id="SM00388">
    <property type="entry name" value="HisKA"/>
    <property type="match status" value="1"/>
</dbReference>
<dbReference type="EC" id="2.7.13.3" evidence="2"/>
<keyword evidence="4" id="KW-0808">Transferase</keyword>
<accession>A0A193LIY9</accession>
<name>A0A193LIY9_9GAMM</name>
<dbReference type="STRING" id="1548547.BA177_15915"/>
<comment type="catalytic activity">
    <reaction evidence="1">
        <text>ATP + protein L-histidine = ADP + protein N-phospho-L-histidine.</text>
        <dbReference type="EC" id="2.7.13.3"/>
    </reaction>
</comment>
<dbReference type="Pfam" id="PF00072">
    <property type="entry name" value="Response_reg"/>
    <property type="match status" value="1"/>
</dbReference>
<dbReference type="Proteomes" id="UP000092695">
    <property type="component" value="Chromosome"/>
</dbReference>
<dbReference type="InterPro" id="IPR004358">
    <property type="entry name" value="Sig_transdc_His_kin-like_C"/>
</dbReference>
<sequence>MTLADDIAGYLQDAFVQRHRPFCICVDPQLKLTDWWGDGGEFGFVDLQRGQDMLAQAPFLHGQLADELTILPHVSTPRTGPVEVHIMPRGDNYLVVLLSKDAEHAATQVRQQSVNEVRLLHAHQQKLIGRQRELIAELIETRAELDHRRQEAERANVAKSRFIAMMSHEFRTPLAAIASYADRILEADSHADAALDCGRAISRASRHMLDMINSVLDDARLEAGRTTLNVRVLVIRSLIDDLTAIIAPLAGEKALSFAAQLTSRVPECVTVDDGRLRQILLNLLGNAVKFTDDGQVSLVIDWQDGQLIATVADNGPGIAAADQERLFRAFERGVQDDSTIEGSGLGLSISARLANIMDGRLAMDSDVGRGCTVTLTVPAAATERPNEEHSALAPPDTRLQARRPAVILICDDDPDMRAIHEYYLTRAGYELLLASDSRTAVELALSEQPDLVLLDINTPGMSGIEAAQLLRREGFTAPVVALTASDASKLDPDLFNERLRKPLRMPELLDVLNKHLQAAERSTD</sequence>
<dbReference type="EMBL" id="CP016268">
    <property type="protein sequence ID" value="ANO52472.1"/>
    <property type="molecule type" value="Genomic_DNA"/>
</dbReference>
<dbReference type="InterPro" id="IPR036890">
    <property type="entry name" value="HATPase_C_sf"/>
</dbReference>
<dbReference type="InterPro" id="IPR003661">
    <property type="entry name" value="HisK_dim/P_dom"/>
</dbReference>
<evidence type="ECO:0000313" key="9">
    <source>
        <dbReference type="EMBL" id="ANO52472.1"/>
    </source>
</evidence>
<dbReference type="PANTHER" id="PTHR43047:SF72">
    <property type="entry name" value="OSMOSENSING HISTIDINE PROTEIN KINASE SLN1"/>
    <property type="match status" value="1"/>
</dbReference>
<feature type="domain" description="Histidine kinase" evidence="7">
    <location>
        <begin position="165"/>
        <end position="381"/>
    </location>
</feature>
<gene>
    <name evidence="9" type="ORF">BA177_15915</name>
</gene>
<evidence type="ECO:0000256" key="1">
    <source>
        <dbReference type="ARBA" id="ARBA00000085"/>
    </source>
</evidence>
<protein>
    <recommendedName>
        <fullName evidence="2">histidine kinase</fullName>
        <ecNumber evidence="2">2.7.13.3</ecNumber>
    </recommendedName>
</protein>
<dbReference type="PROSITE" id="PS50109">
    <property type="entry name" value="HIS_KIN"/>
    <property type="match status" value="1"/>
</dbReference>
<dbReference type="SMART" id="SM00448">
    <property type="entry name" value="REC"/>
    <property type="match status" value="1"/>
</dbReference>
<dbReference type="Gene3D" id="3.30.565.10">
    <property type="entry name" value="Histidine kinase-like ATPase, C-terminal domain"/>
    <property type="match status" value="1"/>
</dbReference>
<evidence type="ECO:0000256" key="2">
    <source>
        <dbReference type="ARBA" id="ARBA00012438"/>
    </source>
</evidence>
<dbReference type="CDD" id="cd17574">
    <property type="entry name" value="REC_OmpR"/>
    <property type="match status" value="1"/>
</dbReference>
<dbReference type="Pfam" id="PF00512">
    <property type="entry name" value="HisKA"/>
    <property type="match status" value="1"/>
</dbReference>
<proteinExistence type="predicted"/>